<keyword evidence="2" id="KW-1185">Reference proteome</keyword>
<dbReference type="VEuPathDB" id="FungiDB:EYZ11_005506"/>
<dbReference type="EMBL" id="SOSA01000177">
    <property type="protein sequence ID" value="THC95030.1"/>
    <property type="molecule type" value="Genomic_DNA"/>
</dbReference>
<protein>
    <submittedName>
        <fullName evidence="1">Uncharacterized protein</fullName>
    </submittedName>
</protein>
<name>A0A4S3JID9_9EURO</name>
<gene>
    <name evidence="1" type="ORF">EYZ11_005506</name>
</gene>
<evidence type="ECO:0000313" key="1">
    <source>
        <dbReference type="EMBL" id="THC95030.1"/>
    </source>
</evidence>
<dbReference type="Proteomes" id="UP000308092">
    <property type="component" value="Unassembled WGS sequence"/>
</dbReference>
<proteinExistence type="predicted"/>
<comment type="caution">
    <text evidence="1">The sequence shown here is derived from an EMBL/GenBank/DDBJ whole genome shotgun (WGS) entry which is preliminary data.</text>
</comment>
<reference evidence="1 2" key="1">
    <citation type="submission" date="2019-03" db="EMBL/GenBank/DDBJ databases">
        <title>The genome sequence of a newly discovered highly antifungal drug resistant Aspergillus species, Aspergillus tanneri NIH 1004.</title>
        <authorList>
            <person name="Mounaud S."/>
            <person name="Singh I."/>
            <person name="Joardar V."/>
            <person name="Pakala S."/>
            <person name="Pakala S."/>
            <person name="Venepally P."/>
            <person name="Hoover J."/>
            <person name="Nierman W."/>
            <person name="Chung J."/>
            <person name="Losada L."/>
        </authorList>
    </citation>
    <scope>NUCLEOTIDE SEQUENCE [LARGE SCALE GENOMIC DNA]</scope>
    <source>
        <strain evidence="1 2">NIH1004</strain>
    </source>
</reference>
<accession>A0A4S3JID9</accession>
<sequence length="89" mass="10258">MPMDTLDLSRMYLIDYVVEQKCFDLEGKTRSSHGLKRTLPLVDLDPVRPLTSSVPMEMSNVNEKYHRIVFSVKDTLYGDCHVPYAYESA</sequence>
<organism evidence="1 2">
    <name type="scientific">Aspergillus tanneri</name>
    <dbReference type="NCBI Taxonomy" id="1220188"/>
    <lineage>
        <taxon>Eukaryota</taxon>
        <taxon>Fungi</taxon>
        <taxon>Dikarya</taxon>
        <taxon>Ascomycota</taxon>
        <taxon>Pezizomycotina</taxon>
        <taxon>Eurotiomycetes</taxon>
        <taxon>Eurotiomycetidae</taxon>
        <taxon>Eurotiales</taxon>
        <taxon>Aspergillaceae</taxon>
        <taxon>Aspergillus</taxon>
        <taxon>Aspergillus subgen. Circumdati</taxon>
    </lineage>
</organism>
<evidence type="ECO:0000313" key="2">
    <source>
        <dbReference type="Proteomes" id="UP000308092"/>
    </source>
</evidence>
<dbReference type="AlphaFoldDB" id="A0A4S3JID9"/>